<name>A0AAV4Y2E4_CAEEX</name>
<reference evidence="1 2" key="1">
    <citation type="submission" date="2021-06" db="EMBL/GenBank/DDBJ databases">
        <title>Caerostris extrusa draft genome.</title>
        <authorList>
            <person name="Kono N."/>
            <person name="Arakawa K."/>
        </authorList>
    </citation>
    <scope>NUCLEOTIDE SEQUENCE [LARGE SCALE GENOMIC DNA]</scope>
</reference>
<dbReference type="Proteomes" id="UP001054945">
    <property type="component" value="Unassembled WGS sequence"/>
</dbReference>
<accession>A0AAV4Y2E4</accession>
<evidence type="ECO:0000313" key="2">
    <source>
        <dbReference type="Proteomes" id="UP001054945"/>
    </source>
</evidence>
<protein>
    <submittedName>
        <fullName evidence="1">Uncharacterized protein</fullName>
    </submittedName>
</protein>
<sequence>MGRNPIIYRGNFNCAWRNPQLKRNSFHLPLSNPVAMEMLSQNGGISWQKYVNFPLDFRWRRACNEFDISLVVWSPFVIFPKSALQLVK</sequence>
<comment type="caution">
    <text evidence="1">The sequence shown here is derived from an EMBL/GenBank/DDBJ whole genome shotgun (WGS) entry which is preliminary data.</text>
</comment>
<gene>
    <name evidence="1" type="ORF">CEXT_427951</name>
</gene>
<organism evidence="1 2">
    <name type="scientific">Caerostris extrusa</name>
    <name type="common">Bark spider</name>
    <name type="synonym">Caerostris bankana</name>
    <dbReference type="NCBI Taxonomy" id="172846"/>
    <lineage>
        <taxon>Eukaryota</taxon>
        <taxon>Metazoa</taxon>
        <taxon>Ecdysozoa</taxon>
        <taxon>Arthropoda</taxon>
        <taxon>Chelicerata</taxon>
        <taxon>Arachnida</taxon>
        <taxon>Araneae</taxon>
        <taxon>Araneomorphae</taxon>
        <taxon>Entelegynae</taxon>
        <taxon>Araneoidea</taxon>
        <taxon>Araneidae</taxon>
        <taxon>Caerostris</taxon>
    </lineage>
</organism>
<proteinExistence type="predicted"/>
<evidence type="ECO:0000313" key="1">
    <source>
        <dbReference type="EMBL" id="GIZ01467.1"/>
    </source>
</evidence>
<keyword evidence="2" id="KW-1185">Reference proteome</keyword>
<dbReference type="AlphaFoldDB" id="A0AAV4Y2E4"/>
<dbReference type="EMBL" id="BPLR01001308">
    <property type="protein sequence ID" value="GIZ01467.1"/>
    <property type="molecule type" value="Genomic_DNA"/>
</dbReference>